<dbReference type="EMBL" id="CP126114">
    <property type="protein sequence ID" value="WHY87993.1"/>
    <property type="molecule type" value="Genomic_DNA"/>
</dbReference>
<comment type="cofactor">
    <cofactor evidence="7 9">
        <name>Mg(2+)</name>
        <dbReference type="ChEBI" id="CHEBI:18420"/>
    </cofactor>
</comment>
<proteinExistence type="inferred from homology"/>
<keyword evidence="7" id="KW-0133">Cell shape</keyword>
<feature type="transmembrane region" description="Helical" evidence="7">
    <location>
        <begin position="154"/>
        <end position="173"/>
    </location>
</feature>
<keyword evidence="7" id="KW-0961">Cell wall biogenesis/degradation</keyword>
<feature type="transmembrane region" description="Helical" evidence="7">
    <location>
        <begin position="6"/>
        <end position="28"/>
    </location>
</feature>
<feature type="transmembrane region" description="Helical" evidence="7">
    <location>
        <begin position="204"/>
        <end position="221"/>
    </location>
</feature>
<evidence type="ECO:0000256" key="6">
    <source>
        <dbReference type="ARBA" id="ARBA00023136"/>
    </source>
</evidence>
<keyword evidence="7 9" id="KW-0460">Magnesium</keyword>
<dbReference type="HAMAP" id="MF_00038">
    <property type="entry name" value="MraY"/>
    <property type="match status" value="1"/>
</dbReference>
<keyword evidence="7" id="KW-0131">Cell cycle</keyword>
<keyword evidence="11" id="KW-1185">Reference proteome</keyword>
<dbReference type="Proteomes" id="UP001178288">
    <property type="component" value="Chromosome"/>
</dbReference>
<dbReference type="EC" id="2.7.8.13" evidence="7 8"/>
<evidence type="ECO:0000313" key="11">
    <source>
        <dbReference type="Proteomes" id="UP001178288"/>
    </source>
</evidence>
<feature type="transmembrane region" description="Helical" evidence="7">
    <location>
        <begin position="253"/>
        <end position="274"/>
    </location>
</feature>
<feature type="transmembrane region" description="Helical" evidence="7">
    <location>
        <begin position="228"/>
        <end position="247"/>
    </location>
</feature>
<dbReference type="InterPro" id="IPR003524">
    <property type="entry name" value="PNAcMuramoyl-5peptid_Trfase"/>
</dbReference>
<dbReference type="Pfam" id="PF00953">
    <property type="entry name" value="Glycos_transf_4"/>
    <property type="match status" value="1"/>
</dbReference>
<dbReference type="GO" id="GO:0046872">
    <property type="term" value="F:metal ion binding"/>
    <property type="evidence" value="ECO:0007669"/>
    <property type="project" value="UniProtKB-KW"/>
</dbReference>
<dbReference type="PANTHER" id="PTHR22926">
    <property type="entry name" value="PHOSPHO-N-ACETYLMURAMOYL-PENTAPEPTIDE-TRANSFERASE"/>
    <property type="match status" value="1"/>
</dbReference>
<sequence length="325" mass="35868">MKEQVIFFTIIMGFLISVLLSPIFIPFLRRLKFGQSIREEGPKSHQKKSGTPTMGGVMILFSIIITTLVMIGKYSDQIPVTVFLLLFVTFGFGLLGFLDDFIKVVLKRNLGLTSKQKLLGQIIISIIFYLIYKHTGQSTEIKLPFGDYSFDLGWSYVFLIIFWLVGFSNAVNLTDGLDGLVSGTAAIAFGAFAVLAWNQNNFEIAIFSVAVVGAVLGFLVFNAHPAKVFMGDTGSLALGGAIAGIAILTKLELLLIIIGGVFVIETLSVILQVASFKTTGKRIFRMSPLHHHYELVGWSEWRVVVTFWSVGIILAVLGIYIEVWL</sequence>
<feature type="transmembrane region" description="Helical" evidence="7">
    <location>
        <begin position="295"/>
        <end position="321"/>
    </location>
</feature>
<feature type="transmembrane region" description="Helical" evidence="7">
    <location>
        <begin position="118"/>
        <end position="134"/>
    </location>
</feature>
<dbReference type="GO" id="GO:0008360">
    <property type="term" value="P:regulation of cell shape"/>
    <property type="evidence" value="ECO:0007669"/>
    <property type="project" value="UniProtKB-KW"/>
</dbReference>
<evidence type="ECO:0000256" key="2">
    <source>
        <dbReference type="ARBA" id="ARBA00005583"/>
    </source>
</evidence>
<dbReference type="PROSITE" id="PS01347">
    <property type="entry name" value="MRAY_1"/>
    <property type="match status" value="1"/>
</dbReference>
<dbReference type="PANTHER" id="PTHR22926:SF5">
    <property type="entry name" value="PHOSPHO-N-ACETYLMURAMOYL-PENTAPEPTIDE-TRANSFERASE HOMOLOG"/>
    <property type="match status" value="1"/>
</dbReference>
<comment type="function">
    <text evidence="7">Catalyzes the initial step of the lipid cycle reactions in the biosynthesis of the cell wall peptidoglycan: transfers peptidoglycan precursor phospho-MurNAc-pentapeptide from UDP-MurNAc-pentapeptide onto the lipid carrier undecaprenyl phosphate, yielding undecaprenyl-pyrophosphoryl-MurNAc-pentapeptide, known as lipid I.</text>
</comment>
<comment type="pathway">
    <text evidence="7">Cell wall biogenesis; peptidoglycan biosynthesis.</text>
</comment>
<evidence type="ECO:0000256" key="9">
    <source>
        <dbReference type="PIRSR" id="PIRSR600715-1"/>
    </source>
</evidence>
<keyword evidence="7" id="KW-0573">Peptidoglycan synthesis</keyword>
<comment type="subcellular location">
    <subcellularLocation>
        <location evidence="7">Cell membrane</location>
        <topology evidence="7">Multi-pass membrane protein</topology>
    </subcellularLocation>
    <subcellularLocation>
        <location evidence="1">Membrane</location>
        <topology evidence="1">Multi-pass membrane protein</topology>
    </subcellularLocation>
</comment>
<protein>
    <recommendedName>
        <fullName evidence="7 8">Phospho-N-acetylmuramoyl-pentapeptide-transferase</fullName>
        <ecNumber evidence="7 8">2.7.8.13</ecNumber>
    </recommendedName>
    <alternativeName>
        <fullName evidence="7">UDP-MurNAc-pentapeptide phosphotransferase</fullName>
    </alternativeName>
</protein>
<gene>
    <name evidence="7 10" type="primary">mraY</name>
    <name evidence="10" type="ORF">QNH39_09195</name>
</gene>
<dbReference type="GO" id="GO:0009252">
    <property type="term" value="P:peptidoglycan biosynthetic process"/>
    <property type="evidence" value="ECO:0007669"/>
    <property type="project" value="UniProtKB-UniRule"/>
</dbReference>
<keyword evidence="7" id="KW-1003">Cell membrane</keyword>
<comment type="catalytic activity">
    <reaction evidence="7">
        <text>UDP-N-acetyl-alpha-D-muramoyl-L-alanyl-gamma-D-glutamyl-meso-2,6-diaminopimeloyl-D-alanyl-D-alanine + di-trans,octa-cis-undecaprenyl phosphate = di-trans,octa-cis-undecaprenyl diphospho-N-acetyl-alpha-D-muramoyl-L-alanyl-D-glutamyl-meso-2,6-diaminopimeloyl-D-alanyl-D-alanine + UMP</text>
        <dbReference type="Rhea" id="RHEA:28386"/>
        <dbReference type="ChEBI" id="CHEBI:57865"/>
        <dbReference type="ChEBI" id="CHEBI:60392"/>
        <dbReference type="ChEBI" id="CHEBI:61386"/>
        <dbReference type="ChEBI" id="CHEBI:61387"/>
        <dbReference type="EC" id="2.7.8.13"/>
    </reaction>
</comment>
<name>A0AA95MXF8_9BACI</name>
<dbReference type="InterPro" id="IPR000715">
    <property type="entry name" value="Glycosyl_transferase_4"/>
</dbReference>
<reference evidence="10" key="1">
    <citation type="submission" date="2023-05" db="EMBL/GenBank/DDBJ databases">
        <title>Comparative genomics of Bacillaceae isolates and their secondary metabolite potential.</title>
        <authorList>
            <person name="Song L."/>
            <person name="Nielsen L.J."/>
            <person name="Mohite O."/>
            <person name="Xu X."/>
            <person name="Weber T."/>
            <person name="Kovacs A.T."/>
        </authorList>
    </citation>
    <scope>NUCLEOTIDE SEQUENCE</scope>
    <source>
        <strain evidence="10">XLM17</strain>
    </source>
</reference>
<dbReference type="GO" id="GO:0071555">
    <property type="term" value="P:cell wall organization"/>
    <property type="evidence" value="ECO:0007669"/>
    <property type="project" value="UniProtKB-KW"/>
</dbReference>
<evidence type="ECO:0000256" key="3">
    <source>
        <dbReference type="ARBA" id="ARBA00022679"/>
    </source>
</evidence>
<dbReference type="GO" id="GO:0005886">
    <property type="term" value="C:plasma membrane"/>
    <property type="evidence" value="ECO:0007669"/>
    <property type="project" value="UniProtKB-SubCell"/>
</dbReference>
<organism evidence="10 11">
    <name type="scientific">Neobacillus novalis</name>
    <dbReference type="NCBI Taxonomy" id="220687"/>
    <lineage>
        <taxon>Bacteria</taxon>
        <taxon>Bacillati</taxon>
        <taxon>Bacillota</taxon>
        <taxon>Bacilli</taxon>
        <taxon>Bacillales</taxon>
        <taxon>Bacillaceae</taxon>
        <taxon>Neobacillus</taxon>
    </lineage>
</organism>
<feature type="binding site" evidence="9">
    <location>
        <position position="232"/>
    </location>
    <ligand>
        <name>Mg(2+)</name>
        <dbReference type="ChEBI" id="CHEBI:18420"/>
    </ligand>
</feature>
<keyword evidence="7" id="KW-0132">Cell division</keyword>
<keyword evidence="3 7" id="KW-0808">Transferase</keyword>
<comment type="similarity">
    <text evidence="2 7">Belongs to the glycosyltransferase 4 family. MraY subfamily.</text>
</comment>
<keyword evidence="4 7" id="KW-0812">Transmembrane</keyword>
<dbReference type="NCBIfam" id="TIGR00445">
    <property type="entry name" value="mraY"/>
    <property type="match status" value="1"/>
</dbReference>
<dbReference type="RefSeq" id="WP_066085096.1">
    <property type="nucleotide sequence ID" value="NZ_CP126114.1"/>
</dbReference>
<dbReference type="CDD" id="cd06852">
    <property type="entry name" value="GT_MraY"/>
    <property type="match status" value="1"/>
</dbReference>
<dbReference type="Pfam" id="PF10555">
    <property type="entry name" value="MraY_sig1"/>
    <property type="match status" value="1"/>
</dbReference>
<evidence type="ECO:0000256" key="5">
    <source>
        <dbReference type="ARBA" id="ARBA00022989"/>
    </source>
</evidence>
<dbReference type="KEGG" id="nnv:QNH39_09195"/>
<keyword evidence="7 9" id="KW-0479">Metal-binding</keyword>
<dbReference type="GO" id="GO:0008963">
    <property type="term" value="F:phospho-N-acetylmuramoyl-pentapeptide-transferase activity"/>
    <property type="evidence" value="ECO:0007669"/>
    <property type="project" value="UniProtKB-UniRule"/>
</dbReference>
<dbReference type="GO" id="GO:0051301">
    <property type="term" value="P:cell division"/>
    <property type="evidence" value="ECO:0007669"/>
    <property type="project" value="UniProtKB-KW"/>
</dbReference>
<feature type="transmembrane region" description="Helical" evidence="7">
    <location>
        <begin position="78"/>
        <end position="98"/>
    </location>
</feature>
<evidence type="ECO:0000256" key="8">
    <source>
        <dbReference type="NCBIfam" id="TIGR00445"/>
    </source>
</evidence>
<accession>A0AA95MXF8</accession>
<feature type="binding site" evidence="9">
    <location>
        <position position="172"/>
    </location>
    <ligand>
        <name>Mg(2+)</name>
        <dbReference type="ChEBI" id="CHEBI:18420"/>
    </ligand>
</feature>
<evidence type="ECO:0000256" key="1">
    <source>
        <dbReference type="ARBA" id="ARBA00004141"/>
    </source>
</evidence>
<feature type="transmembrane region" description="Helical" evidence="7">
    <location>
        <begin position="49"/>
        <end position="72"/>
    </location>
</feature>
<evidence type="ECO:0000256" key="7">
    <source>
        <dbReference type="HAMAP-Rule" id="MF_00038"/>
    </source>
</evidence>
<feature type="transmembrane region" description="Helical" evidence="7">
    <location>
        <begin position="180"/>
        <end position="198"/>
    </location>
</feature>
<evidence type="ECO:0000256" key="4">
    <source>
        <dbReference type="ARBA" id="ARBA00022692"/>
    </source>
</evidence>
<keyword evidence="5 7" id="KW-1133">Transmembrane helix</keyword>
<dbReference type="AlphaFoldDB" id="A0AA95MXF8"/>
<evidence type="ECO:0000313" key="10">
    <source>
        <dbReference type="EMBL" id="WHY87993.1"/>
    </source>
</evidence>
<dbReference type="PROSITE" id="PS01348">
    <property type="entry name" value="MRAY_2"/>
    <property type="match status" value="1"/>
</dbReference>
<dbReference type="InterPro" id="IPR018480">
    <property type="entry name" value="PNAcMuramoyl-5peptid_Trfase_CS"/>
</dbReference>
<keyword evidence="6 7" id="KW-0472">Membrane</keyword>